<dbReference type="PANTHER" id="PTHR48107:SF7">
    <property type="entry name" value="RE15974P"/>
    <property type="match status" value="1"/>
</dbReference>
<protein>
    <submittedName>
        <fullName evidence="4">SDR family oxidoreductase</fullName>
    </submittedName>
</protein>
<dbReference type="PANTHER" id="PTHR48107">
    <property type="entry name" value="NADPH-DEPENDENT ALDEHYDE REDUCTASE-LIKE PROTEIN, CHLOROPLASTIC-RELATED"/>
    <property type="match status" value="1"/>
</dbReference>
<comment type="caution">
    <text evidence="4">The sequence shown here is derived from an EMBL/GenBank/DDBJ whole genome shotgun (WGS) entry which is preliminary data.</text>
</comment>
<comment type="similarity">
    <text evidence="1">Belongs to the short-chain dehydrogenases/reductases (SDR) family.</text>
</comment>
<dbReference type="PRINTS" id="PR00081">
    <property type="entry name" value="GDHRDH"/>
</dbReference>
<dbReference type="InterPro" id="IPR036291">
    <property type="entry name" value="NAD(P)-bd_dom_sf"/>
</dbReference>
<dbReference type="Gene3D" id="3.40.50.720">
    <property type="entry name" value="NAD(P)-binding Rossmann-like Domain"/>
    <property type="match status" value="1"/>
</dbReference>
<keyword evidence="2" id="KW-0560">Oxidoreductase</keyword>
<dbReference type="SUPFAM" id="SSF51735">
    <property type="entry name" value="NAD(P)-binding Rossmann-fold domains"/>
    <property type="match status" value="1"/>
</dbReference>
<dbReference type="EMBL" id="JAGFNP010000002">
    <property type="protein sequence ID" value="MBO3731874.1"/>
    <property type="molecule type" value="Genomic_DNA"/>
</dbReference>
<name>A0ABS3TZD8_9ACTN</name>
<evidence type="ECO:0000256" key="2">
    <source>
        <dbReference type="ARBA" id="ARBA00023002"/>
    </source>
</evidence>
<dbReference type="Pfam" id="PF13561">
    <property type="entry name" value="adh_short_C2"/>
    <property type="match status" value="1"/>
</dbReference>
<evidence type="ECO:0000259" key="3">
    <source>
        <dbReference type="SMART" id="SM00822"/>
    </source>
</evidence>
<sequence>MSIDKGTRVAVVTGGSRGIGRAIVRRLAEQGYAIAVGYAGNAEEAAAAVKEAAAAGAEAFAYRADVADETAVAGLFDETETRFGGVDVVLNLAGRLYLAPVAEMDLDEVDALHRTNIRGAFVVAREAARRVRPGGSIALFSTSVVGTYHLTYGAYAASKGAVEALGKTLAREMRGRDVNVNIIAPGPTATELFFEGKSEELIDRLAKAAPLERLGEPHDIAEVAAFLASPEGHWVNGQVVRANGGMV</sequence>
<dbReference type="Proteomes" id="UP000681341">
    <property type="component" value="Unassembled WGS sequence"/>
</dbReference>
<accession>A0ABS3TZD8</accession>
<organism evidence="4 5">
    <name type="scientific">Glycomyces niveus</name>
    <dbReference type="NCBI Taxonomy" id="2820287"/>
    <lineage>
        <taxon>Bacteria</taxon>
        <taxon>Bacillati</taxon>
        <taxon>Actinomycetota</taxon>
        <taxon>Actinomycetes</taxon>
        <taxon>Glycomycetales</taxon>
        <taxon>Glycomycetaceae</taxon>
        <taxon>Glycomyces</taxon>
    </lineage>
</organism>
<dbReference type="InterPro" id="IPR002347">
    <property type="entry name" value="SDR_fam"/>
</dbReference>
<gene>
    <name evidence="4" type="ORF">J5V16_03510</name>
</gene>
<dbReference type="InterPro" id="IPR057326">
    <property type="entry name" value="KR_dom"/>
</dbReference>
<keyword evidence="5" id="KW-1185">Reference proteome</keyword>
<feature type="domain" description="Ketoreductase" evidence="3">
    <location>
        <begin position="8"/>
        <end position="188"/>
    </location>
</feature>
<dbReference type="RefSeq" id="WP_208494624.1">
    <property type="nucleotide sequence ID" value="NZ_JAGFNP010000002.1"/>
</dbReference>
<proteinExistence type="inferred from homology"/>
<reference evidence="4 5" key="1">
    <citation type="submission" date="2021-03" db="EMBL/GenBank/DDBJ databases">
        <title>Glycomyces sp. nov., a novel actinomycete isolated from soil.</title>
        <authorList>
            <person name="Yang X."/>
            <person name="Xu X."/>
        </authorList>
    </citation>
    <scope>NUCLEOTIDE SEQUENCE [LARGE SCALE GENOMIC DNA]</scope>
    <source>
        <strain evidence="4 5">NEAU-S30</strain>
    </source>
</reference>
<evidence type="ECO:0000313" key="5">
    <source>
        <dbReference type="Proteomes" id="UP000681341"/>
    </source>
</evidence>
<evidence type="ECO:0000256" key="1">
    <source>
        <dbReference type="ARBA" id="ARBA00006484"/>
    </source>
</evidence>
<dbReference type="PRINTS" id="PR00080">
    <property type="entry name" value="SDRFAMILY"/>
</dbReference>
<evidence type="ECO:0000313" key="4">
    <source>
        <dbReference type="EMBL" id="MBO3731874.1"/>
    </source>
</evidence>
<dbReference type="SMART" id="SM00822">
    <property type="entry name" value="PKS_KR"/>
    <property type="match status" value="1"/>
</dbReference>